<name>A0A2P2N9Z8_RHIMU</name>
<organism evidence="1">
    <name type="scientific">Rhizophora mucronata</name>
    <name type="common">Asiatic mangrove</name>
    <dbReference type="NCBI Taxonomy" id="61149"/>
    <lineage>
        <taxon>Eukaryota</taxon>
        <taxon>Viridiplantae</taxon>
        <taxon>Streptophyta</taxon>
        <taxon>Embryophyta</taxon>
        <taxon>Tracheophyta</taxon>
        <taxon>Spermatophyta</taxon>
        <taxon>Magnoliopsida</taxon>
        <taxon>eudicotyledons</taxon>
        <taxon>Gunneridae</taxon>
        <taxon>Pentapetalae</taxon>
        <taxon>rosids</taxon>
        <taxon>fabids</taxon>
        <taxon>Malpighiales</taxon>
        <taxon>Rhizophoraceae</taxon>
        <taxon>Rhizophora</taxon>
    </lineage>
</organism>
<proteinExistence type="predicted"/>
<sequence length="12" mass="1424">MQKAKIDLLHNL</sequence>
<reference evidence="1" key="1">
    <citation type="submission" date="2018-02" db="EMBL/GenBank/DDBJ databases">
        <title>Rhizophora mucronata_Transcriptome.</title>
        <authorList>
            <person name="Meera S.P."/>
            <person name="Sreeshan A."/>
            <person name="Augustine A."/>
        </authorList>
    </citation>
    <scope>NUCLEOTIDE SEQUENCE</scope>
    <source>
        <tissue evidence="1">Leaf</tissue>
    </source>
</reference>
<accession>A0A2P2N9Z8</accession>
<evidence type="ECO:0000313" key="1">
    <source>
        <dbReference type="EMBL" id="MBX39307.1"/>
    </source>
</evidence>
<dbReference type="EMBL" id="GGEC01058823">
    <property type="protein sequence ID" value="MBX39307.1"/>
    <property type="molecule type" value="Transcribed_RNA"/>
</dbReference>
<protein>
    <submittedName>
        <fullName evidence="1">Uncharacterized protein</fullName>
    </submittedName>
</protein>